<dbReference type="InterPro" id="IPR022784">
    <property type="entry name" value="Ribosome_bgen_Alb1"/>
</dbReference>
<sequence length="164" mass="18073">MPSRNSINRPKDKLYRASHNNSIGKKRVARARKAAPTRSSTSRYNTSSAPTPTESKAVALYNGGNPGTVLSSTSLSNKRAKKLSRNQKYINKRNEQLSIDVLAKQEEGMDIDETSRAEEEKKQKEQSQLDKVKQALWAVVEDASSASFKVNTEGEGTTLGVQAF</sequence>
<protein>
    <submittedName>
        <fullName evidence="8">Ribosomal pre-60S maturation factor</fullName>
    </submittedName>
</protein>
<keyword evidence="9" id="KW-1185">Reference proteome</keyword>
<reference evidence="9" key="1">
    <citation type="submission" date="2016-05" db="EMBL/GenBank/DDBJ databases">
        <title>Comparative genomics of biotechnologically important yeasts.</title>
        <authorList>
            <consortium name="DOE Joint Genome Institute"/>
            <person name="Riley R."/>
            <person name="Haridas S."/>
            <person name="Wolfe K.H."/>
            <person name="Lopes M.R."/>
            <person name="Hittinger C.T."/>
            <person name="Goker M."/>
            <person name="Salamov A."/>
            <person name="Wisecaver J."/>
            <person name="Long T.M."/>
            <person name="Aerts A.L."/>
            <person name="Barry K."/>
            <person name="Choi C."/>
            <person name="Clum A."/>
            <person name="Coughlan A.Y."/>
            <person name="Deshpande S."/>
            <person name="Douglass A.P."/>
            <person name="Hanson S.J."/>
            <person name="Klenk H.-P."/>
            <person name="Labutti K."/>
            <person name="Lapidus A."/>
            <person name="Lindquist E."/>
            <person name="Lipzen A."/>
            <person name="Meier-Kolthoff J.P."/>
            <person name="Ohm R.A."/>
            <person name="Otillar R.P."/>
            <person name="Pangilinan J."/>
            <person name="Peng Y."/>
            <person name="Rokas A."/>
            <person name="Rosa C.A."/>
            <person name="Scheuner C."/>
            <person name="Sibirny A.A."/>
            <person name="Slot J.C."/>
            <person name="Stielow J.B."/>
            <person name="Sun H."/>
            <person name="Kurtzman C.P."/>
            <person name="Blackwell M."/>
            <person name="Grigoriev I.V."/>
            <person name="Jeffries T.W."/>
        </authorList>
    </citation>
    <scope>NUCLEOTIDE SEQUENCE [LARGE SCALE GENOMIC DNA]</scope>
    <source>
        <strain evidence="9">NRRL Y-1933</strain>
    </source>
</reference>
<evidence type="ECO:0000313" key="8">
    <source>
        <dbReference type="EMBL" id="ODV65942.1"/>
    </source>
</evidence>
<keyword evidence="6" id="KW-0539">Nucleus</keyword>
<feature type="compositionally biased region" description="Low complexity" evidence="7">
    <location>
        <begin position="37"/>
        <end position="48"/>
    </location>
</feature>
<dbReference type="OrthoDB" id="4086742at2759"/>
<keyword evidence="4" id="KW-0963">Cytoplasm</keyword>
<organism evidence="8 9">
    <name type="scientific">Hyphopichia burtonii NRRL Y-1933</name>
    <dbReference type="NCBI Taxonomy" id="984485"/>
    <lineage>
        <taxon>Eukaryota</taxon>
        <taxon>Fungi</taxon>
        <taxon>Dikarya</taxon>
        <taxon>Ascomycota</taxon>
        <taxon>Saccharomycotina</taxon>
        <taxon>Pichiomycetes</taxon>
        <taxon>Debaryomycetaceae</taxon>
        <taxon>Hyphopichia</taxon>
    </lineage>
</organism>
<dbReference type="EMBL" id="KV454543">
    <property type="protein sequence ID" value="ODV65942.1"/>
    <property type="molecule type" value="Genomic_DNA"/>
</dbReference>
<comment type="subcellular location">
    <subcellularLocation>
        <location evidence="2">Cytoplasm</location>
    </subcellularLocation>
    <subcellularLocation>
        <location evidence="1">Nucleus</location>
    </subcellularLocation>
</comment>
<dbReference type="Pfam" id="PF09135">
    <property type="entry name" value="Alb1"/>
    <property type="match status" value="1"/>
</dbReference>
<dbReference type="Proteomes" id="UP000095085">
    <property type="component" value="Unassembled WGS sequence"/>
</dbReference>
<name>A0A1E4RFA0_9ASCO</name>
<accession>A0A1E4RFA0</accession>
<feature type="compositionally biased region" description="Basic residues" evidence="7">
    <location>
        <begin position="24"/>
        <end position="35"/>
    </location>
</feature>
<dbReference type="STRING" id="984485.A0A1E4RFA0"/>
<feature type="region of interest" description="Disordered" evidence="7">
    <location>
        <begin position="106"/>
        <end position="128"/>
    </location>
</feature>
<evidence type="ECO:0000313" key="9">
    <source>
        <dbReference type="Proteomes" id="UP000095085"/>
    </source>
</evidence>
<proteinExistence type="predicted"/>
<feature type="region of interest" description="Disordered" evidence="7">
    <location>
        <begin position="1"/>
        <end position="57"/>
    </location>
</feature>
<dbReference type="RefSeq" id="XP_020075009.1">
    <property type="nucleotide sequence ID" value="XM_020220226.1"/>
</dbReference>
<keyword evidence="3" id="KW-0813">Transport</keyword>
<evidence type="ECO:0000256" key="7">
    <source>
        <dbReference type="SAM" id="MobiDB-lite"/>
    </source>
</evidence>
<evidence type="ECO:0000256" key="2">
    <source>
        <dbReference type="ARBA" id="ARBA00004496"/>
    </source>
</evidence>
<evidence type="ECO:0000256" key="3">
    <source>
        <dbReference type="ARBA" id="ARBA00022448"/>
    </source>
</evidence>
<dbReference type="GeneID" id="30994776"/>
<evidence type="ECO:0000256" key="6">
    <source>
        <dbReference type="ARBA" id="ARBA00023242"/>
    </source>
</evidence>
<evidence type="ECO:0000256" key="1">
    <source>
        <dbReference type="ARBA" id="ARBA00004123"/>
    </source>
</evidence>
<keyword evidence="5" id="KW-0690">Ribosome biogenesis</keyword>
<evidence type="ECO:0000256" key="4">
    <source>
        <dbReference type="ARBA" id="ARBA00022490"/>
    </source>
</evidence>
<dbReference type="AlphaFoldDB" id="A0A1E4RFA0"/>
<dbReference type="GO" id="GO:0005737">
    <property type="term" value="C:cytoplasm"/>
    <property type="evidence" value="ECO:0007669"/>
    <property type="project" value="UniProtKB-SubCell"/>
</dbReference>
<dbReference type="GO" id="GO:0005634">
    <property type="term" value="C:nucleus"/>
    <property type="evidence" value="ECO:0007669"/>
    <property type="project" value="UniProtKB-SubCell"/>
</dbReference>
<gene>
    <name evidence="8" type="ORF">HYPBUDRAFT_149727</name>
</gene>
<evidence type="ECO:0000256" key="5">
    <source>
        <dbReference type="ARBA" id="ARBA00022517"/>
    </source>
</evidence>
<dbReference type="GO" id="GO:0042254">
    <property type="term" value="P:ribosome biogenesis"/>
    <property type="evidence" value="ECO:0007669"/>
    <property type="project" value="UniProtKB-KW"/>
</dbReference>